<feature type="transmembrane region" description="Helical" evidence="7">
    <location>
        <begin position="127"/>
        <end position="146"/>
    </location>
</feature>
<evidence type="ECO:0000256" key="2">
    <source>
        <dbReference type="ARBA" id="ARBA00022692"/>
    </source>
</evidence>
<keyword evidence="2 7" id="KW-0812">Transmembrane</keyword>
<dbReference type="Pfam" id="PF20684">
    <property type="entry name" value="Fung_rhodopsin"/>
    <property type="match status" value="1"/>
</dbReference>
<sequence>MASPGGPIVISDRAVFVSQVFYGIAIPLLVLSTVTLGYRIYNIKARRALWSDGCIVVGYVLAVTCFGLFVPQSFLTPGVKSPEAILEGQKGSFLSIPIWGMSMGFIKASIGLTLLEIQNQRWFQVLIWTNIAASAAYGFGNMWFILFSCRPLPAAWGDFADPTKAQCLPSTYIRKAALAGAIVSVATDLMLSLAPISFLWALKRPLRERIVLGCLMSLGLLAAMSSVAKNLIIADFGKDNVDMWAMNISISTWTACEMFLGIIAACTPFCRPVLEKCVSSMGLSLTGTTRSSKPASKGYGASSGGPGAYRRGATVGNAFGLSPTCTASSTDKPRSQFESDEDPLRSGIELQTQRLRAEGCDGGGGEGGEGSGGGGCPGDSTVGRSNSGIYKTTDIHVQTTEASSSQAWPLEERGYYPGSAV</sequence>
<reference evidence="9 10" key="1">
    <citation type="journal article" date="2019" name="Mol. Biol. Evol.">
        <title>Blast fungal genomes show frequent chromosomal changes, gene gains and losses, and effector gene turnover.</title>
        <authorList>
            <person name="Gomez Luciano L.B."/>
            <person name="Jason Tsai I."/>
            <person name="Chuma I."/>
            <person name="Tosa Y."/>
            <person name="Chen Y.H."/>
            <person name="Li J.Y."/>
            <person name="Li M.Y."/>
            <person name="Jade Lu M.Y."/>
            <person name="Nakayashiki H."/>
            <person name="Li W.H."/>
        </authorList>
    </citation>
    <scope>NUCLEOTIDE SEQUENCE [LARGE SCALE GENOMIC DNA]</scope>
    <source>
        <strain evidence="9">MZ5-1-6</strain>
    </source>
</reference>
<evidence type="ECO:0000256" key="3">
    <source>
        <dbReference type="ARBA" id="ARBA00022989"/>
    </source>
</evidence>
<dbReference type="EMBL" id="CP034205">
    <property type="protein sequence ID" value="QBZ55922.1"/>
    <property type="molecule type" value="Genomic_DNA"/>
</dbReference>
<feature type="transmembrane region" description="Helical" evidence="7">
    <location>
        <begin position="178"/>
        <end position="202"/>
    </location>
</feature>
<proteinExistence type="inferred from homology"/>
<keyword evidence="4 7" id="KW-0472">Membrane</keyword>
<feature type="transmembrane region" description="Helical" evidence="7">
    <location>
        <begin position="248"/>
        <end position="270"/>
    </location>
</feature>
<dbReference type="InterPro" id="IPR052337">
    <property type="entry name" value="SAT4-like"/>
</dbReference>
<feature type="compositionally biased region" description="Low complexity" evidence="6">
    <location>
        <begin position="291"/>
        <end position="300"/>
    </location>
</feature>
<feature type="transmembrane region" description="Helical" evidence="7">
    <location>
        <begin position="209"/>
        <end position="228"/>
    </location>
</feature>
<dbReference type="PANTHER" id="PTHR33048">
    <property type="entry name" value="PTH11-LIKE INTEGRAL MEMBRANE PROTEIN (AFU_ORTHOLOGUE AFUA_5G11245)"/>
    <property type="match status" value="1"/>
</dbReference>
<accession>A0A4P7N362</accession>
<evidence type="ECO:0000256" key="4">
    <source>
        <dbReference type="ARBA" id="ARBA00023136"/>
    </source>
</evidence>
<evidence type="ECO:0000256" key="5">
    <source>
        <dbReference type="ARBA" id="ARBA00038359"/>
    </source>
</evidence>
<protein>
    <recommendedName>
        <fullName evidence="8">Rhodopsin domain-containing protein</fullName>
    </recommendedName>
</protein>
<feature type="transmembrane region" description="Helical" evidence="7">
    <location>
        <begin position="53"/>
        <end position="74"/>
    </location>
</feature>
<comment type="similarity">
    <text evidence="5">Belongs to the SAT4 family.</text>
</comment>
<keyword evidence="3 7" id="KW-1133">Transmembrane helix</keyword>
<feature type="transmembrane region" description="Helical" evidence="7">
    <location>
        <begin position="20"/>
        <end position="41"/>
    </location>
</feature>
<name>A0A4P7N362_PYROR</name>
<dbReference type="AlphaFoldDB" id="A0A4P7N362"/>
<dbReference type="Proteomes" id="UP000294847">
    <property type="component" value="Chromosome 2"/>
</dbReference>
<evidence type="ECO:0000256" key="6">
    <source>
        <dbReference type="SAM" id="MobiDB-lite"/>
    </source>
</evidence>
<evidence type="ECO:0000256" key="1">
    <source>
        <dbReference type="ARBA" id="ARBA00004141"/>
    </source>
</evidence>
<feature type="compositionally biased region" description="Gly residues" evidence="6">
    <location>
        <begin position="360"/>
        <end position="377"/>
    </location>
</feature>
<evidence type="ECO:0000313" key="9">
    <source>
        <dbReference type="EMBL" id="QBZ55922.1"/>
    </source>
</evidence>
<gene>
    <name evidence="9" type="ORF">PoMZ_00828</name>
</gene>
<dbReference type="GO" id="GO:0016020">
    <property type="term" value="C:membrane"/>
    <property type="evidence" value="ECO:0007669"/>
    <property type="project" value="UniProtKB-SubCell"/>
</dbReference>
<evidence type="ECO:0000259" key="8">
    <source>
        <dbReference type="Pfam" id="PF20684"/>
    </source>
</evidence>
<evidence type="ECO:0000256" key="7">
    <source>
        <dbReference type="SAM" id="Phobius"/>
    </source>
</evidence>
<feature type="region of interest" description="Disordered" evidence="6">
    <location>
        <begin position="401"/>
        <end position="421"/>
    </location>
</feature>
<feature type="transmembrane region" description="Helical" evidence="7">
    <location>
        <begin position="94"/>
        <end position="115"/>
    </location>
</feature>
<comment type="subcellular location">
    <subcellularLocation>
        <location evidence="1">Membrane</location>
        <topology evidence="1">Multi-pass membrane protein</topology>
    </subcellularLocation>
</comment>
<feature type="domain" description="Rhodopsin" evidence="8">
    <location>
        <begin position="92"/>
        <end position="275"/>
    </location>
</feature>
<dbReference type="InterPro" id="IPR049326">
    <property type="entry name" value="Rhodopsin_dom_fungi"/>
</dbReference>
<dbReference type="PANTHER" id="PTHR33048:SF129">
    <property type="entry name" value="INTEGRAL MEMBRANE PROTEIN-RELATED"/>
    <property type="match status" value="1"/>
</dbReference>
<feature type="region of interest" description="Disordered" evidence="6">
    <location>
        <begin position="324"/>
        <end position="388"/>
    </location>
</feature>
<organism evidence="9 10">
    <name type="scientific">Pyricularia oryzae</name>
    <name type="common">Rice blast fungus</name>
    <name type="synonym">Magnaporthe oryzae</name>
    <dbReference type="NCBI Taxonomy" id="318829"/>
    <lineage>
        <taxon>Eukaryota</taxon>
        <taxon>Fungi</taxon>
        <taxon>Dikarya</taxon>
        <taxon>Ascomycota</taxon>
        <taxon>Pezizomycotina</taxon>
        <taxon>Sordariomycetes</taxon>
        <taxon>Sordariomycetidae</taxon>
        <taxon>Magnaporthales</taxon>
        <taxon>Pyriculariaceae</taxon>
        <taxon>Pyricularia</taxon>
    </lineage>
</organism>
<feature type="region of interest" description="Disordered" evidence="6">
    <location>
        <begin position="286"/>
        <end position="305"/>
    </location>
</feature>
<evidence type="ECO:0000313" key="10">
    <source>
        <dbReference type="Proteomes" id="UP000294847"/>
    </source>
</evidence>